<evidence type="ECO:0000313" key="2">
    <source>
        <dbReference type="Proteomes" id="UP000292452"/>
    </source>
</evidence>
<proteinExistence type="predicted"/>
<name>A0A4Q9HRV7_STRKA</name>
<dbReference type="RefSeq" id="WP_131125017.1">
    <property type="nucleotide sequence ID" value="NZ_SIXH01000284.1"/>
</dbReference>
<dbReference type="AlphaFoldDB" id="A0A4Q9HRV7"/>
<dbReference type="Proteomes" id="UP000292452">
    <property type="component" value="Unassembled WGS sequence"/>
</dbReference>
<evidence type="ECO:0000313" key="1">
    <source>
        <dbReference type="EMBL" id="TBO56880.1"/>
    </source>
</evidence>
<reference evidence="1 2" key="1">
    <citation type="submission" date="2019-02" db="EMBL/GenBank/DDBJ databases">
        <title>Draft Genome Sequence of Streptomyces sp. AM-2504, identified by 16S rRNA comparative analysis as a Streptomyces Kasugaensis strain.</title>
        <authorList>
            <person name="Napolioni V."/>
            <person name="Giuliodori A.M."/>
            <person name="Spurio R."/>
            <person name="Fabbretti A."/>
        </authorList>
    </citation>
    <scope>NUCLEOTIDE SEQUENCE [LARGE SCALE GENOMIC DNA]</scope>
    <source>
        <strain evidence="1 2">AM-2504</strain>
    </source>
</reference>
<dbReference type="EMBL" id="SIXH01000284">
    <property type="protein sequence ID" value="TBO56880.1"/>
    <property type="molecule type" value="Genomic_DNA"/>
</dbReference>
<keyword evidence="2" id="KW-1185">Reference proteome</keyword>
<sequence length="134" mass="14670">MNHEAMPTLRPGYWCECWTQSPATGEAPVLLASCEARNAVQAVRWIRVALRGIISALEPETAACARSWLAGGYVSAIEALAYTTPYIVTISHRDTHIEWTARPVLFLGLADRDATELPSCAGKFTPRPKAPTPY</sequence>
<comment type="caution">
    <text evidence="1">The sequence shown here is derived from an EMBL/GenBank/DDBJ whole genome shotgun (WGS) entry which is preliminary data.</text>
</comment>
<gene>
    <name evidence="1" type="ORF">EYS09_25655</name>
</gene>
<organism evidence="1 2">
    <name type="scientific">Streptomyces kasugaensis</name>
    <dbReference type="NCBI Taxonomy" id="1946"/>
    <lineage>
        <taxon>Bacteria</taxon>
        <taxon>Bacillati</taxon>
        <taxon>Actinomycetota</taxon>
        <taxon>Actinomycetes</taxon>
        <taxon>Kitasatosporales</taxon>
        <taxon>Streptomycetaceae</taxon>
        <taxon>Streptomyces</taxon>
    </lineage>
</organism>
<protein>
    <submittedName>
        <fullName evidence="1">Uncharacterized protein</fullName>
    </submittedName>
</protein>
<accession>A0A4Q9HRV7</accession>